<comment type="caution">
    <text evidence="1">The sequence shown here is derived from an EMBL/GenBank/DDBJ whole genome shotgun (WGS) entry which is preliminary data.</text>
</comment>
<dbReference type="AlphaFoldDB" id="A0AA41YIR0"/>
<evidence type="ECO:0000313" key="2">
    <source>
        <dbReference type="Proteomes" id="UP001165679"/>
    </source>
</evidence>
<evidence type="ECO:0000313" key="1">
    <source>
        <dbReference type="EMBL" id="MCW3473844.1"/>
    </source>
</evidence>
<dbReference type="Proteomes" id="UP001165679">
    <property type="component" value="Unassembled WGS sequence"/>
</dbReference>
<protein>
    <submittedName>
        <fullName evidence="1">Uncharacterized protein</fullName>
    </submittedName>
</protein>
<sequence length="103" mass="11257">MQTQHIAALRSLTGTLVGTWDCEIDTCDEGIHCAYLVARDWADGNAAAFVVSWKEGQFILADRRQTSDFGNTGAAAAPIRYYWNTITDVVGHIADTIGVRAPR</sequence>
<accession>A0AA41YIR0</accession>
<dbReference type="EMBL" id="JAPDNT010000002">
    <property type="protein sequence ID" value="MCW3473844.1"/>
    <property type="molecule type" value="Genomic_DNA"/>
</dbReference>
<reference evidence="1" key="2">
    <citation type="submission" date="2022-10" db="EMBL/GenBank/DDBJ databases">
        <authorList>
            <person name="Trinh H.N."/>
        </authorList>
    </citation>
    <scope>NUCLEOTIDE SEQUENCE</scope>
    <source>
        <strain evidence="1">RN2-1</strain>
    </source>
</reference>
<proteinExistence type="predicted"/>
<name>A0AA41YIR0_9PROT</name>
<reference evidence="1" key="1">
    <citation type="submission" date="2022-09" db="EMBL/GenBank/DDBJ databases">
        <title>Rhodovastum sp. nov. RN2-1 isolated from soil in Seongnam, South Korea.</title>
        <authorList>
            <person name="Le N.T."/>
        </authorList>
    </citation>
    <scope>NUCLEOTIDE SEQUENCE</scope>
    <source>
        <strain evidence="1">RN2-1</strain>
    </source>
</reference>
<organism evidence="1 2">
    <name type="scientific">Limobrevibacterium gyesilva</name>
    <dbReference type="NCBI Taxonomy" id="2991712"/>
    <lineage>
        <taxon>Bacteria</taxon>
        <taxon>Pseudomonadati</taxon>
        <taxon>Pseudomonadota</taxon>
        <taxon>Alphaproteobacteria</taxon>
        <taxon>Acetobacterales</taxon>
        <taxon>Acetobacteraceae</taxon>
        <taxon>Limobrevibacterium</taxon>
    </lineage>
</organism>
<gene>
    <name evidence="1" type="ORF">OL599_04575</name>
</gene>
<keyword evidence="2" id="KW-1185">Reference proteome</keyword>